<name>A0ABD2Y5D7_9GENT</name>
<reference evidence="1 2" key="1">
    <citation type="submission" date="2024-11" db="EMBL/GenBank/DDBJ databases">
        <title>A near-complete genome assembly of Cinchona calisaya.</title>
        <authorList>
            <person name="Lian D.C."/>
            <person name="Zhao X.W."/>
            <person name="Wei L."/>
        </authorList>
    </citation>
    <scope>NUCLEOTIDE SEQUENCE [LARGE SCALE GENOMIC DNA]</scope>
    <source>
        <tissue evidence="1">Nenye</tissue>
    </source>
</reference>
<comment type="caution">
    <text evidence="1">The sequence shown here is derived from an EMBL/GenBank/DDBJ whole genome shotgun (WGS) entry which is preliminary data.</text>
</comment>
<evidence type="ECO:0000313" key="1">
    <source>
        <dbReference type="EMBL" id="KAL3502708.1"/>
    </source>
</evidence>
<sequence>MQKELGYRMFREFGNTNCWLPKDVKEVCKIFEHSSSERMKNLMHDVHTGIHKGMICKDDQGKLRRVWAFSQDRSLSNNAMEAETIRSAMIKARDAAWDNVQILSSNKAVMDKLA</sequence>
<evidence type="ECO:0000313" key="2">
    <source>
        <dbReference type="Proteomes" id="UP001630127"/>
    </source>
</evidence>
<evidence type="ECO:0008006" key="3">
    <source>
        <dbReference type="Google" id="ProtNLM"/>
    </source>
</evidence>
<gene>
    <name evidence="1" type="ORF">ACH5RR_037157</name>
</gene>
<organism evidence="1 2">
    <name type="scientific">Cinchona calisaya</name>
    <dbReference type="NCBI Taxonomy" id="153742"/>
    <lineage>
        <taxon>Eukaryota</taxon>
        <taxon>Viridiplantae</taxon>
        <taxon>Streptophyta</taxon>
        <taxon>Embryophyta</taxon>
        <taxon>Tracheophyta</taxon>
        <taxon>Spermatophyta</taxon>
        <taxon>Magnoliopsida</taxon>
        <taxon>eudicotyledons</taxon>
        <taxon>Gunneridae</taxon>
        <taxon>Pentapetalae</taxon>
        <taxon>asterids</taxon>
        <taxon>lamiids</taxon>
        <taxon>Gentianales</taxon>
        <taxon>Rubiaceae</taxon>
        <taxon>Cinchonoideae</taxon>
        <taxon>Cinchoneae</taxon>
        <taxon>Cinchona</taxon>
    </lineage>
</organism>
<proteinExistence type="predicted"/>
<accession>A0ABD2Y5D7</accession>
<dbReference type="EMBL" id="JBJUIK010000015">
    <property type="protein sequence ID" value="KAL3502708.1"/>
    <property type="molecule type" value="Genomic_DNA"/>
</dbReference>
<dbReference type="AlphaFoldDB" id="A0ABD2Y5D7"/>
<keyword evidence="2" id="KW-1185">Reference proteome</keyword>
<protein>
    <recommendedName>
        <fullName evidence="3">RNase H type-1 domain-containing protein</fullName>
    </recommendedName>
</protein>
<dbReference type="Proteomes" id="UP001630127">
    <property type="component" value="Unassembled WGS sequence"/>
</dbReference>